<keyword evidence="1 2" id="KW-0728">SH3 domain</keyword>
<dbReference type="SMART" id="SM00326">
    <property type="entry name" value="SH3"/>
    <property type="match status" value="1"/>
</dbReference>
<dbReference type="OrthoDB" id="5340910at2759"/>
<evidence type="ECO:0000259" key="5">
    <source>
        <dbReference type="PROSITE" id="PS50002"/>
    </source>
</evidence>
<evidence type="ECO:0000313" key="7">
    <source>
        <dbReference type="Proteomes" id="UP001150569"/>
    </source>
</evidence>
<comment type="caution">
    <text evidence="6">The sequence shown here is derived from an EMBL/GenBank/DDBJ whole genome shotgun (WGS) entry which is preliminary data.</text>
</comment>
<feature type="compositionally biased region" description="Low complexity" evidence="3">
    <location>
        <begin position="617"/>
        <end position="629"/>
    </location>
</feature>
<proteinExistence type="predicted"/>
<feature type="region of interest" description="Disordered" evidence="3">
    <location>
        <begin position="599"/>
        <end position="636"/>
    </location>
</feature>
<reference evidence="6" key="1">
    <citation type="submission" date="2022-07" db="EMBL/GenBank/DDBJ databases">
        <title>Phylogenomic reconstructions and comparative analyses of Kickxellomycotina fungi.</title>
        <authorList>
            <person name="Reynolds N.K."/>
            <person name="Stajich J.E."/>
            <person name="Barry K."/>
            <person name="Grigoriev I.V."/>
            <person name="Crous P."/>
            <person name="Smith M.E."/>
        </authorList>
    </citation>
    <scope>NUCLEOTIDE SEQUENCE</scope>
    <source>
        <strain evidence="6">RSA 861</strain>
    </source>
</reference>
<evidence type="ECO:0000256" key="1">
    <source>
        <dbReference type="ARBA" id="ARBA00022443"/>
    </source>
</evidence>
<accession>A0A9W8AFM3</accession>
<sequence length="656" mass="70525">MGRCYNYQPQQTVAGVTAPGSPEIIPADPIHVPFGSMSRYPPPVSRAVEPARTNSRRSVVTPRAYRRTPLLPVEPKIRTNLPRPLCRTTCQAYAHSLARLANNTTYCPDGDFKLTTSRLTRLATIFNLCEAPLPFGGHDHVNSCVNGLENERDTCGYGDLLSQCALCPNQMNSSTCLNLSLRGNLTDAASANHTATTTKTHRPNPALERLRYKNQELLTATIILGCILGLLFLGGLALLWKHRMARGAAQAESRMRSKDSGDGGSEGAPLTGEKLESNHGSSEPPYPPASNLNFSVTDRAVEAFGIVGDWFRRAGFRFKSGYTELRHRLDRPAATSGPSDKYRFNGMTGLPSELGLSLSEFPEAATYENILPERLLTDYRAPPSREEIGQQLIASRQDGDGRCAGVFSGGDGLETSVATSRWHRWWTWFNPFRHRRRALSSNSGSGVEIISGSEPASHHTDRFPATKTGVLGLASSAVGAVVGAATGQASPAAVSNGGGVGANGNVVRSNGPPIPDNTLSSVFVRSVGHKHVAIQPFYARTPRELTLRTGDHIEIQMAYDDGWAVGYNHTTRHCGMFPLTCLFKDASQPLPSQWALQPIEHPPATGCSNSIDGKSGSGANVGVSSGAGNTDSPTIPDPLPIVNAYAHAIRWAITGR</sequence>
<dbReference type="CDD" id="cd00174">
    <property type="entry name" value="SH3"/>
    <property type="match status" value="1"/>
</dbReference>
<dbReference type="PROSITE" id="PS50002">
    <property type="entry name" value="SH3"/>
    <property type="match status" value="1"/>
</dbReference>
<evidence type="ECO:0000256" key="2">
    <source>
        <dbReference type="PROSITE-ProRule" id="PRU00192"/>
    </source>
</evidence>
<dbReference type="EMBL" id="JANBPT010000018">
    <property type="protein sequence ID" value="KAJ1930014.1"/>
    <property type="molecule type" value="Genomic_DNA"/>
</dbReference>
<name>A0A9W8AFM3_9FUNG</name>
<dbReference type="AlphaFoldDB" id="A0A9W8AFM3"/>
<dbReference type="Gene3D" id="2.30.30.40">
    <property type="entry name" value="SH3 Domains"/>
    <property type="match status" value="1"/>
</dbReference>
<organism evidence="6 7">
    <name type="scientific">Tieghemiomyces parasiticus</name>
    <dbReference type="NCBI Taxonomy" id="78921"/>
    <lineage>
        <taxon>Eukaryota</taxon>
        <taxon>Fungi</taxon>
        <taxon>Fungi incertae sedis</taxon>
        <taxon>Zoopagomycota</taxon>
        <taxon>Kickxellomycotina</taxon>
        <taxon>Dimargaritomycetes</taxon>
        <taxon>Dimargaritales</taxon>
        <taxon>Dimargaritaceae</taxon>
        <taxon>Tieghemiomyces</taxon>
    </lineage>
</organism>
<keyword evidence="4" id="KW-0472">Membrane</keyword>
<dbReference type="SUPFAM" id="SSF50044">
    <property type="entry name" value="SH3-domain"/>
    <property type="match status" value="1"/>
</dbReference>
<evidence type="ECO:0000256" key="4">
    <source>
        <dbReference type="SAM" id="Phobius"/>
    </source>
</evidence>
<keyword evidence="4" id="KW-0812">Transmembrane</keyword>
<dbReference type="Proteomes" id="UP001150569">
    <property type="component" value="Unassembled WGS sequence"/>
</dbReference>
<feature type="transmembrane region" description="Helical" evidence="4">
    <location>
        <begin position="217"/>
        <end position="240"/>
    </location>
</feature>
<feature type="domain" description="SH3" evidence="5">
    <location>
        <begin position="526"/>
        <end position="587"/>
    </location>
</feature>
<dbReference type="Pfam" id="PF00018">
    <property type="entry name" value="SH3_1"/>
    <property type="match status" value="1"/>
</dbReference>
<dbReference type="InterPro" id="IPR001452">
    <property type="entry name" value="SH3_domain"/>
</dbReference>
<evidence type="ECO:0000313" key="6">
    <source>
        <dbReference type="EMBL" id="KAJ1930014.1"/>
    </source>
</evidence>
<dbReference type="InterPro" id="IPR036028">
    <property type="entry name" value="SH3-like_dom_sf"/>
</dbReference>
<keyword evidence="7" id="KW-1185">Reference proteome</keyword>
<protein>
    <recommendedName>
        <fullName evidence="5">SH3 domain-containing protein</fullName>
    </recommendedName>
</protein>
<gene>
    <name evidence="6" type="ORF">IWQ60_000678</name>
</gene>
<evidence type="ECO:0000256" key="3">
    <source>
        <dbReference type="SAM" id="MobiDB-lite"/>
    </source>
</evidence>
<feature type="region of interest" description="Disordered" evidence="3">
    <location>
        <begin position="251"/>
        <end position="291"/>
    </location>
</feature>
<keyword evidence="4" id="KW-1133">Transmembrane helix</keyword>